<feature type="compositionally biased region" description="Basic residues" evidence="1">
    <location>
        <begin position="36"/>
        <end position="48"/>
    </location>
</feature>
<evidence type="ECO:0000256" key="1">
    <source>
        <dbReference type="SAM" id="MobiDB-lite"/>
    </source>
</evidence>
<reference evidence="2 3" key="1">
    <citation type="submission" date="2021-07" db="EMBL/GenBank/DDBJ databases">
        <title>Paenibacillus radiodurans sp. nov., isolated from the southeastern edge of Tengger Desert.</title>
        <authorList>
            <person name="Zhang G."/>
        </authorList>
    </citation>
    <scope>NUCLEOTIDE SEQUENCE [LARGE SCALE GENOMIC DNA]</scope>
    <source>
        <strain evidence="2 3">CCM 7311</strain>
    </source>
</reference>
<sequence>MPPRKKELLVNFEEPADKPSSAAPESMVDKAEKTLRTRKKPAAAKQARKLPADPPGQEAPPTPAVKVEELVPQVKLDKKLRKETHSKAEFYIRKDLLERVKTISQEKGKGFKTNLINYALEQALDGLEGSDHSPSAD</sequence>
<dbReference type="Proteomes" id="UP001519887">
    <property type="component" value="Unassembled WGS sequence"/>
</dbReference>
<dbReference type="EMBL" id="JAHZIK010000473">
    <property type="protein sequence ID" value="MBW7455989.1"/>
    <property type="molecule type" value="Genomic_DNA"/>
</dbReference>
<accession>A0ABS7C506</accession>
<proteinExistence type="predicted"/>
<feature type="compositionally biased region" description="Pro residues" evidence="1">
    <location>
        <begin position="52"/>
        <end position="63"/>
    </location>
</feature>
<dbReference type="RefSeq" id="WP_210040415.1">
    <property type="nucleotide sequence ID" value="NZ_JBHLVU010000021.1"/>
</dbReference>
<organism evidence="2 3">
    <name type="scientific">Paenibacillus sepulcri</name>
    <dbReference type="NCBI Taxonomy" id="359917"/>
    <lineage>
        <taxon>Bacteria</taxon>
        <taxon>Bacillati</taxon>
        <taxon>Bacillota</taxon>
        <taxon>Bacilli</taxon>
        <taxon>Bacillales</taxon>
        <taxon>Paenibacillaceae</taxon>
        <taxon>Paenibacillus</taxon>
    </lineage>
</organism>
<gene>
    <name evidence="2" type="ORF">K0U00_18330</name>
</gene>
<name>A0ABS7C506_9BACL</name>
<feature type="region of interest" description="Disordered" evidence="1">
    <location>
        <begin position="1"/>
        <end position="66"/>
    </location>
</feature>
<evidence type="ECO:0000313" key="3">
    <source>
        <dbReference type="Proteomes" id="UP001519887"/>
    </source>
</evidence>
<comment type="caution">
    <text evidence="2">The sequence shown here is derived from an EMBL/GenBank/DDBJ whole genome shotgun (WGS) entry which is preliminary data.</text>
</comment>
<keyword evidence="3" id="KW-1185">Reference proteome</keyword>
<evidence type="ECO:0000313" key="2">
    <source>
        <dbReference type="EMBL" id="MBW7455989.1"/>
    </source>
</evidence>
<protein>
    <submittedName>
        <fullName evidence="2">Uncharacterized protein</fullName>
    </submittedName>
</protein>